<dbReference type="AlphaFoldDB" id="A0A5E4NQM1"/>
<feature type="non-terminal residue" evidence="3">
    <location>
        <position position="1"/>
    </location>
</feature>
<keyword evidence="2" id="KW-1133">Transmembrane helix</keyword>
<reference evidence="3 4" key="1">
    <citation type="submission" date="2019-08" db="EMBL/GenBank/DDBJ databases">
        <authorList>
            <person name="Alioto T."/>
            <person name="Alioto T."/>
            <person name="Gomez Garrido J."/>
        </authorList>
    </citation>
    <scope>NUCLEOTIDE SEQUENCE [LARGE SCALE GENOMIC DNA]</scope>
</reference>
<feature type="transmembrane region" description="Helical" evidence="2">
    <location>
        <begin position="196"/>
        <end position="217"/>
    </location>
</feature>
<feature type="compositionally biased region" description="Basic and acidic residues" evidence="1">
    <location>
        <begin position="250"/>
        <end position="281"/>
    </location>
</feature>
<dbReference type="OrthoDB" id="6435809at2759"/>
<keyword evidence="4" id="KW-1185">Reference proteome</keyword>
<keyword evidence="2" id="KW-0472">Membrane</keyword>
<organism evidence="3 4">
    <name type="scientific">Cinara cedri</name>
    <dbReference type="NCBI Taxonomy" id="506608"/>
    <lineage>
        <taxon>Eukaryota</taxon>
        <taxon>Metazoa</taxon>
        <taxon>Ecdysozoa</taxon>
        <taxon>Arthropoda</taxon>
        <taxon>Hexapoda</taxon>
        <taxon>Insecta</taxon>
        <taxon>Pterygota</taxon>
        <taxon>Neoptera</taxon>
        <taxon>Paraneoptera</taxon>
        <taxon>Hemiptera</taxon>
        <taxon>Sternorrhyncha</taxon>
        <taxon>Aphidomorpha</taxon>
        <taxon>Aphidoidea</taxon>
        <taxon>Aphididae</taxon>
        <taxon>Lachninae</taxon>
        <taxon>Cinara</taxon>
    </lineage>
</organism>
<dbReference type="Proteomes" id="UP000325440">
    <property type="component" value="Unassembled WGS sequence"/>
</dbReference>
<evidence type="ECO:0000313" key="4">
    <source>
        <dbReference type="Proteomes" id="UP000325440"/>
    </source>
</evidence>
<feature type="region of interest" description="Disordered" evidence="1">
    <location>
        <begin position="250"/>
        <end position="292"/>
    </location>
</feature>
<dbReference type="EMBL" id="CABPRJ010002451">
    <property type="protein sequence ID" value="VVC46221.1"/>
    <property type="molecule type" value="Genomic_DNA"/>
</dbReference>
<feature type="compositionally biased region" description="Polar residues" evidence="1">
    <location>
        <begin position="283"/>
        <end position="292"/>
    </location>
</feature>
<evidence type="ECO:0000256" key="2">
    <source>
        <dbReference type="SAM" id="Phobius"/>
    </source>
</evidence>
<protein>
    <submittedName>
        <fullName evidence="3">Uncharacterized protein</fullName>
    </submittedName>
</protein>
<name>A0A5E4NQM1_9HEMI</name>
<gene>
    <name evidence="3" type="ORF">CINCED_3A012631</name>
</gene>
<evidence type="ECO:0000256" key="1">
    <source>
        <dbReference type="SAM" id="MobiDB-lite"/>
    </source>
</evidence>
<accession>A0A5E4NQM1</accession>
<keyword evidence="2" id="KW-0812">Transmembrane</keyword>
<evidence type="ECO:0000313" key="3">
    <source>
        <dbReference type="EMBL" id="VVC46221.1"/>
    </source>
</evidence>
<feature type="transmembrane region" description="Helical" evidence="2">
    <location>
        <begin position="172"/>
        <end position="190"/>
    </location>
</feature>
<sequence length="292" mass="32658">EAKASNEKHKRTVQQKDFKEEHELIYGAFLRALKSDTLDPIGKEVATFLCGNSDNILKGVDLEKVEPLSEENFCQFLLAVFKGIKVGNLASKENLTNKKIQKLVNECISDARDTQRNDSLIQGLGWFVGIKIDPKNVASSIKKGVLNKVPFLGNKEEKNEPQKSDTELVTDVLVRVFLPIFIFVVTAIFIEVSQIMIIFGVIGLMIATGKAISSLFASTTDNLSYTPQEVQSKDWEESIINDINEILLKDLEQQPPKDPEQQTSDQKKSPSHVGTEDERRKNNSSGCPRTYS</sequence>
<proteinExistence type="predicted"/>